<reference evidence="2 3" key="1">
    <citation type="submission" date="2023-06" db="EMBL/GenBank/DDBJ databases">
        <title>Rock-solubilizing bacteria, Microbacterium invictum, promotes re-establishment of vegetation in rocky wasteland by accelerating rock bio-weathering and reshaping soil bacterial community.</title>
        <authorList>
            <person name="Liu C."/>
        </authorList>
    </citation>
    <scope>NUCLEOTIDE SEQUENCE [LARGE SCALE GENOMIC DNA]</scope>
    <source>
        <strain evidence="2 3">X-18</strain>
    </source>
</reference>
<evidence type="ECO:0000313" key="3">
    <source>
        <dbReference type="Proteomes" id="UP001324533"/>
    </source>
</evidence>
<protein>
    <recommendedName>
        <fullName evidence="4">DUF4190 domain-containing protein</fullName>
    </recommendedName>
</protein>
<evidence type="ECO:0008006" key="4">
    <source>
        <dbReference type="Google" id="ProtNLM"/>
    </source>
</evidence>
<name>A0ABZ0VCR4_9MICO</name>
<feature type="transmembrane region" description="Helical" evidence="1">
    <location>
        <begin position="76"/>
        <end position="102"/>
    </location>
</feature>
<keyword evidence="1" id="KW-1133">Transmembrane helix</keyword>
<proteinExistence type="predicted"/>
<dbReference type="Proteomes" id="UP001324533">
    <property type="component" value="Chromosome"/>
</dbReference>
<feature type="transmembrane region" description="Helical" evidence="1">
    <location>
        <begin position="27"/>
        <end position="45"/>
    </location>
</feature>
<accession>A0ABZ0VCR4</accession>
<sequence>MPPYAQTGIAYPGPSAPPGGPDSRPKILAIIALVASILGLLVAFIPFFGWLSAPILFAALVMAIIALAVKSQGGAGLSIAAIIVSVMGGITAIVVTIVATVFTTISTIETIEDGVTDPFGPGGGDRVASAEPVEVVETAFGQDTLDPEVWWYVVILDNPNPDAVFEFGEITTEAIDASGTILDSSADYITMLPGQVAVSGSFYEVGPNDIAALEVIGPDPADAVAEPSNGAGTLSVGEVTATGDDYVTEVSGTLTGRFPVDQEFVGVTVVARDPGGAIIGGTSTYVERLPADGGSARFEAVFFTPLPADTVYEAYPFL</sequence>
<dbReference type="EMBL" id="CP139779">
    <property type="protein sequence ID" value="WQB71428.1"/>
    <property type="molecule type" value="Genomic_DNA"/>
</dbReference>
<organism evidence="2 3">
    <name type="scientific">Microbacterium invictum</name>
    <dbReference type="NCBI Taxonomy" id="515415"/>
    <lineage>
        <taxon>Bacteria</taxon>
        <taxon>Bacillati</taxon>
        <taxon>Actinomycetota</taxon>
        <taxon>Actinomycetes</taxon>
        <taxon>Micrococcales</taxon>
        <taxon>Microbacteriaceae</taxon>
        <taxon>Microbacterium</taxon>
    </lineage>
</organism>
<dbReference type="RefSeq" id="WP_322411545.1">
    <property type="nucleotide sequence ID" value="NZ_CP139779.1"/>
</dbReference>
<keyword evidence="1" id="KW-0472">Membrane</keyword>
<gene>
    <name evidence="2" type="ORF">T9R20_05550</name>
</gene>
<keyword evidence="1" id="KW-0812">Transmembrane</keyword>
<keyword evidence="3" id="KW-1185">Reference proteome</keyword>
<evidence type="ECO:0000256" key="1">
    <source>
        <dbReference type="SAM" id="Phobius"/>
    </source>
</evidence>
<feature type="transmembrane region" description="Helical" evidence="1">
    <location>
        <begin position="51"/>
        <end position="69"/>
    </location>
</feature>
<evidence type="ECO:0000313" key="2">
    <source>
        <dbReference type="EMBL" id="WQB71428.1"/>
    </source>
</evidence>